<feature type="non-terminal residue" evidence="1">
    <location>
        <position position="208"/>
    </location>
</feature>
<evidence type="ECO:0000313" key="2">
    <source>
        <dbReference type="Proteomes" id="UP000814140"/>
    </source>
</evidence>
<evidence type="ECO:0000313" key="1">
    <source>
        <dbReference type="EMBL" id="KAI0059703.1"/>
    </source>
</evidence>
<reference evidence="1" key="2">
    <citation type="journal article" date="2022" name="New Phytol.">
        <title>Evolutionary transition to the ectomycorrhizal habit in the genomes of a hyperdiverse lineage of mushroom-forming fungi.</title>
        <authorList>
            <person name="Looney B."/>
            <person name="Miyauchi S."/>
            <person name="Morin E."/>
            <person name="Drula E."/>
            <person name="Courty P.E."/>
            <person name="Kohler A."/>
            <person name="Kuo A."/>
            <person name="LaButti K."/>
            <person name="Pangilinan J."/>
            <person name="Lipzen A."/>
            <person name="Riley R."/>
            <person name="Andreopoulos W."/>
            <person name="He G."/>
            <person name="Johnson J."/>
            <person name="Nolan M."/>
            <person name="Tritt A."/>
            <person name="Barry K.W."/>
            <person name="Grigoriev I.V."/>
            <person name="Nagy L.G."/>
            <person name="Hibbett D."/>
            <person name="Henrissat B."/>
            <person name="Matheny P.B."/>
            <person name="Labbe J."/>
            <person name="Martin F.M."/>
        </authorList>
    </citation>
    <scope>NUCLEOTIDE SEQUENCE</scope>
    <source>
        <strain evidence="1">HHB10654</strain>
    </source>
</reference>
<reference evidence="1" key="1">
    <citation type="submission" date="2021-03" db="EMBL/GenBank/DDBJ databases">
        <authorList>
            <consortium name="DOE Joint Genome Institute"/>
            <person name="Ahrendt S."/>
            <person name="Looney B.P."/>
            <person name="Miyauchi S."/>
            <person name="Morin E."/>
            <person name="Drula E."/>
            <person name="Courty P.E."/>
            <person name="Chicoki N."/>
            <person name="Fauchery L."/>
            <person name="Kohler A."/>
            <person name="Kuo A."/>
            <person name="Labutti K."/>
            <person name="Pangilinan J."/>
            <person name="Lipzen A."/>
            <person name="Riley R."/>
            <person name="Andreopoulos W."/>
            <person name="He G."/>
            <person name="Johnson J."/>
            <person name="Barry K.W."/>
            <person name="Grigoriev I.V."/>
            <person name="Nagy L."/>
            <person name="Hibbett D."/>
            <person name="Henrissat B."/>
            <person name="Matheny P.B."/>
            <person name="Labbe J."/>
            <person name="Martin F."/>
        </authorList>
    </citation>
    <scope>NUCLEOTIDE SEQUENCE</scope>
    <source>
        <strain evidence="1">HHB10654</strain>
    </source>
</reference>
<accession>A0ACB8STY8</accession>
<keyword evidence="2" id="KW-1185">Reference proteome</keyword>
<proteinExistence type="predicted"/>
<sequence length="208" mass="22145">MPQMHAALPLVSNHVHTFAPIQTLSLKYEDHRNDTWFMEALAWSSCGGTDDPCGTGTPVLRLAGEWMYVTFRPAINLTSRICAALPLASVRTLSVASPHWTAAQWADLFARCGALAHVHAAGEAAGAFVRAVEALGGDVLPGLETIALAGVDMREGEPALGGILVAWLRRRAELRRLRLISCPVSPDDVAAMAGSVGTVEELQAPDDV</sequence>
<name>A0ACB8STY8_9AGAM</name>
<gene>
    <name evidence="1" type="ORF">BV25DRAFT_1828683</name>
</gene>
<dbReference type="Proteomes" id="UP000814140">
    <property type="component" value="Unassembled WGS sequence"/>
</dbReference>
<comment type="caution">
    <text evidence="1">The sequence shown here is derived from an EMBL/GenBank/DDBJ whole genome shotgun (WGS) entry which is preliminary data.</text>
</comment>
<protein>
    <submittedName>
        <fullName evidence="1">Uncharacterized protein</fullName>
    </submittedName>
</protein>
<dbReference type="EMBL" id="MU277224">
    <property type="protein sequence ID" value="KAI0059703.1"/>
    <property type="molecule type" value="Genomic_DNA"/>
</dbReference>
<organism evidence="1 2">
    <name type="scientific">Artomyces pyxidatus</name>
    <dbReference type="NCBI Taxonomy" id="48021"/>
    <lineage>
        <taxon>Eukaryota</taxon>
        <taxon>Fungi</taxon>
        <taxon>Dikarya</taxon>
        <taxon>Basidiomycota</taxon>
        <taxon>Agaricomycotina</taxon>
        <taxon>Agaricomycetes</taxon>
        <taxon>Russulales</taxon>
        <taxon>Auriscalpiaceae</taxon>
        <taxon>Artomyces</taxon>
    </lineage>
</organism>